<proteinExistence type="predicted"/>
<evidence type="ECO:0000313" key="3">
    <source>
        <dbReference type="Proteomes" id="UP000006727"/>
    </source>
</evidence>
<reference evidence="1 3" key="1">
    <citation type="journal article" date="2008" name="Science">
        <title>The Physcomitrella genome reveals evolutionary insights into the conquest of land by plants.</title>
        <authorList>
            <person name="Rensing S."/>
            <person name="Lang D."/>
            <person name="Zimmer A."/>
            <person name="Terry A."/>
            <person name="Salamov A."/>
            <person name="Shapiro H."/>
            <person name="Nishiyama T."/>
            <person name="Perroud P.-F."/>
            <person name="Lindquist E."/>
            <person name="Kamisugi Y."/>
            <person name="Tanahashi T."/>
            <person name="Sakakibara K."/>
            <person name="Fujita T."/>
            <person name="Oishi K."/>
            <person name="Shin-I T."/>
            <person name="Kuroki Y."/>
            <person name="Toyoda A."/>
            <person name="Suzuki Y."/>
            <person name="Hashimoto A."/>
            <person name="Yamaguchi K."/>
            <person name="Sugano A."/>
            <person name="Kohara Y."/>
            <person name="Fujiyama A."/>
            <person name="Anterola A."/>
            <person name="Aoki S."/>
            <person name="Ashton N."/>
            <person name="Barbazuk W.B."/>
            <person name="Barker E."/>
            <person name="Bennetzen J."/>
            <person name="Bezanilla M."/>
            <person name="Blankenship R."/>
            <person name="Cho S.H."/>
            <person name="Dutcher S."/>
            <person name="Estelle M."/>
            <person name="Fawcett J.A."/>
            <person name="Gundlach H."/>
            <person name="Hanada K."/>
            <person name="Heyl A."/>
            <person name="Hicks K.A."/>
            <person name="Hugh J."/>
            <person name="Lohr M."/>
            <person name="Mayer K."/>
            <person name="Melkozernov A."/>
            <person name="Murata T."/>
            <person name="Nelson D."/>
            <person name="Pils B."/>
            <person name="Prigge M."/>
            <person name="Reiss B."/>
            <person name="Renner T."/>
            <person name="Rombauts S."/>
            <person name="Rushton P."/>
            <person name="Sanderfoot A."/>
            <person name="Schween G."/>
            <person name="Shiu S.-H."/>
            <person name="Stueber K."/>
            <person name="Theodoulou F.L."/>
            <person name="Tu H."/>
            <person name="Van de Peer Y."/>
            <person name="Verrier P.J."/>
            <person name="Waters E."/>
            <person name="Wood A."/>
            <person name="Yang L."/>
            <person name="Cove D."/>
            <person name="Cuming A."/>
            <person name="Hasebe M."/>
            <person name="Lucas S."/>
            <person name="Mishler D.B."/>
            <person name="Reski R."/>
            <person name="Grigoriev I."/>
            <person name="Quatrano R.S."/>
            <person name="Boore J.L."/>
        </authorList>
    </citation>
    <scope>NUCLEOTIDE SEQUENCE [LARGE SCALE GENOMIC DNA]</scope>
    <source>
        <strain evidence="2 3">cv. Gransden 2004</strain>
    </source>
</reference>
<reference evidence="1 3" key="2">
    <citation type="journal article" date="2018" name="Plant J.">
        <title>The Physcomitrella patens chromosome-scale assembly reveals moss genome structure and evolution.</title>
        <authorList>
            <person name="Lang D."/>
            <person name="Ullrich K.K."/>
            <person name="Murat F."/>
            <person name="Fuchs J."/>
            <person name="Jenkins J."/>
            <person name="Haas F.B."/>
            <person name="Piednoel M."/>
            <person name="Gundlach H."/>
            <person name="Van Bel M."/>
            <person name="Meyberg R."/>
            <person name="Vives C."/>
            <person name="Morata J."/>
            <person name="Symeonidi A."/>
            <person name="Hiss M."/>
            <person name="Muchero W."/>
            <person name="Kamisugi Y."/>
            <person name="Saleh O."/>
            <person name="Blanc G."/>
            <person name="Decker E.L."/>
            <person name="van Gessel N."/>
            <person name="Grimwood J."/>
            <person name="Hayes R.D."/>
            <person name="Graham S.W."/>
            <person name="Gunter L.E."/>
            <person name="McDaniel S.F."/>
            <person name="Hoernstein S.N.W."/>
            <person name="Larsson A."/>
            <person name="Li F.W."/>
            <person name="Perroud P.F."/>
            <person name="Phillips J."/>
            <person name="Ranjan P."/>
            <person name="Rokshar D.S."/>
            <person name="Rothfels C.J."/>
            <person name="Schneider L."/>
            <person name="Shu S."/>
            <person name="Stevenson D.W."/>
            <person name="Thummler F."/>
            <person name="Tillich M."/>
            <person name="Villarreal Aguilar J.C."/>
            <person name="Widiez T."/>
            <person name="Wong G.K."/>
            <person name="Wymore A."/>
            <person name="Zhang Y."/>
            <person name="Zimmer A.D."/>
            <person name="Quatrano R.S."/>
            <person name="Mayer K.F.X."/>
            <person name="Goodstein D."/>
            <person name="Casacuberta J.M."/>
            <person name="Vandepoele K."/>
            <person name="Reski R."/>
            <person name="Cuming A.C."/>
            <person name="Tuskan G.A."/>
            <person name="Maumus F."/>
            <person name="Salse J."/>
            <person name="Schmutz J."/>
            <person name="Rensing S.A."/>
        </authorList>
    </citation>
    <scope>NUCLEOTIDE SEQUENCE [LARGE SCALE GENOMIC DNA]</scope>
    <source>
        <strain evidence="2 3">cv. Gransden 2004</strain>
    </source>
</reference>
<protein>
    <submittedName>
        <fullName evidence="1 2">Uncharacterized protein</fullName>
    </submittedName>
</protein>
<evidence type="ECO:0000313" key="1">
    <source>
        <dbReference type="EMBL" id="PNR39081.1"/>
    </source>
</evidence>
<dbReference type="Proteomes" id="UP000006727">
    <property type="component" value="Chromosome 15"/>
</dbReference>
<dbReference type="EnsemblPlants" id="Pp3c15_5390V3.1">
    <property type="protein sequence ID" value="PAC:32928230.CDS.1"/>
    <property type="gene ID" value="Pp3c15_5390"/>
</dbReference>
<reference evidence="2" key="3">
    <citation type="submission" date="2020-12" db="UniProtKB">
        <authorList>
            <consortium name="EnsemblPlants"/>
        </authorList>
    </citation>
    <scope>IDENTIFICATION</scope>
</reference>
<gene>
    <name evidence="1" type="ORF">PHYPA_019359</name>
</gene>
<dbReference type="Gramene" id="Pp3c15_5390V3.2">
    <property type="protein sequence ID" value="PAC:32928231.CDS.1"/>
    <property type="gene ID" value="Pp3c15_5390"/>
</dbReference>
<dbReference type="EnsemblPlants" id="Pp3c15_5390V3.2">
    <property type="protein sequence ID" value="PAC:32928231.CDS.1"/>
    <property type="gene ID" value="Pp3c15_5390"/>
</dbReference>
<dbReference type="InParanoid" id="A0A2K1JC30"/>
<dbReference type="AlphaFoldDB" id="A0A2K1JC30"/>
<evidence type="ECO:0000313" key="2">
    <source>
        <dbReference type="EnsemblPlants" id="PAC:32928230.CDS.1"/>
    </source>
</evidence>
<organism evidence="1">
    <name type="scientific">Physcomitrium patens</name>
    <name type="common">Spreading-leaved earth moss</name>
    <name type="synonym">Physcomitrella patens</name>
    <dbReference type="NCBI Taxonomy" id="3218"/>
    <lineage>
        <taxon>Eukaryota</taxon>
        <taxon>Viridiplantae</taxon>
        <taxon>Streptophyta</taxon>
        <taxon>Embryophyta</taxon>
        <taxon>Bryophyta</taxon>
        <taxon>Bryophytina</taxon>
        <taxon>Bryopsida</taxon>
        <taxon>Funariidae</taxon>
        <taxon>Funariales</taxon>
        <taxon>Funariaceae</taxon>
        <taxon>Physcomitrium</taxon>
    </lineage>
</organism>
<name>A0A2K1JC30_PHYPA</name>
<sequence length="57" mass="6581">MGIIRPAAPWPARFLFCRCFPSCTTSNNINCENSENNRKLWRLEHLRPTQTFAPESG</sequence>
<dbReference type="EMBL" id="ABEU02000015">
    <property type="protein sequence ID" value="PNR39081.1"/>
    <property type="molecule type" value="Genomic_DNA"/>
</dbReference>
<dbReference type="Gramene" id="Pp3c15_5390V3.1">
    <property type="protein sequence ID" value="PAC:32928230.CDS.1"/>
    <property type="gene ID" value="Pp3c15_5390"/>
</dbReference>
<accession>A0A2K1JC30</accession>
<keyword evidence="3" id="KW-1185">Reference proteome</keyword>